<organism evidence="2">
    <name type="scientific">Lygus hesperus</name>
    <name type="common">Western plant bug</name>
    <dbReference type="NCBI Taxonomy" id="30085"/>
    <lineage>
        <taxon>Eukaryota</taxon>
        <taxon>Metazoa</taxon>
        <taxon>Ecdysozoa</taxon>
        <taxon>Arthropoda</taxon>
        <taxon>Hexapoda</taxon>
        <taxon>Insecta</taxon>
        <taxon>Pterygota</taxon>
        <taxon>Neoptera</taxon>
        <taxon>Paraneoptera</taxon>
        <taxon>Hemiptera</taxon>
        <taxon>Heteroptera</taxon>
        <taxon>Panheteroptera</taxon>
        <taxon>Cimicomorpha</taxon>
        <taxon>Miridae</taxon>
        <taxon>Mirini</taxon>
        <taxon>Lygus</taxon>
    </lineage>
</organism>
<evidence type="ECO:0000313" key="2">
    <source>
        <dbReference type="EMBL" id="JAQ06683.1"/>
    </source>
</evidence>
<dbReference type="Gene3D" id="1.10.238.20">
    <property type="entry name" value="Pheromone/general odorant binding protein domain"/>
    <property type="match status" value="1"/>
</dbReference>
<dbReference type="CDD" id="cd23992">
    <property type="entry name" value="PBP_GOBP"/>
    <property type="match status" value="1"/>
</dbReference>
<evidence type="ECO:0008006" key="3">
    <source>
        <dbReference type="Google" id="ProtNLM"/>
    </source>
</evidence>
<feature type="non-terminal residue" evidence="2">
    <location>
        <position position="1"/>
    </location>
</feature>
<reference evidence="2" key="1">
    <citation type="journal article" date="2016" name="Gigascience">
        <title>De novo construction of an expanded transcriptome assembly for the western tarnished plant bug, Lygus hesperus.</title>
        <authorList>
            <person name="Tassone E.E."/>
            <person name="Geib S.M."/>
            <person name="Hall B."/>
            <person name="Fabrick J.A."/>
            <person name="Brent C.S."/>
            <person name="Hull J.J."/>
        </authorList>
    </citation>
    <scope>NUCLEOTIDE SEQUENCE</scope>
</reference>
<dbReference type="GO" id="GO:0005549">
    <property type="term" value="F:odorant binding"/>
    <property type="evidence" value="ECO:0007669"/>
    <property type="project" value="InterPro"/>
</dbReference>
<dbReference type="AlphaFoldDB" id="A0A146LEF8"/>
<feature type="signal peptide" evidence="1">
    <location>
        <begin position="1"/>
        <end position="24"/>
    </location>
</feature>
<keyword evidence="1" id="KW-0732">Signal</keyword>
<dbReference type="SUPFAM" id="SSF47565">
    <property type="entry name" value="Insect pheromone/odorant-binding proteins"/>
    <property type="match status" value="1"/>
</dbReference>
<gene>
    <name evidence="2" type="ORF">g.34620</name>
</gene>
<name>A0A146LEF8_LYGHE</name>
<sequence length="151" mass="16654">ISTATNMTPIVAIVFALLAAHVKANTKELSPVEVYKHKLHDECIKETKATPEQAKIVFNYKDVPKDDGEKCFMECIYKKSGGIDANGKYSIEGLNKLVDMKYKGEENARAKMIVTDCSSKAAPKEGEKCSAGRTIRECLAAATKENEFFTI</sequence>
<proteinExistence type="predicted"/>
<dbReference type="InterPro" id="IPR036728">
    <property type="entry name" value="PBP_GOBP_sf"/>
</dbReference>
<dbReference type="InterPro" id="IPR006170">
    <property type="entry name" value="PBP/GOBP"/>
</dbReference>
<accession>A0A146LEF8</accession>
<feature type="chain" id="PRO_5007527170" description="Pheromone-binding protein-related protein 2" evidence="1">
    <location>
        <begin position="25"/>
        <end position="151"/>
    </location>
</feature>
<dbReference type="Pfam" id="PF01395">
    <property type="entry name" value="PBP_GOBP"/>
    <property type="match status" value="1"/>
</dbReference>
<evidence type="ECO:0000256" key="1">
    <source>
        <dbReference type="SAM" id="SignalP"/>
    </source>
</evidence>
<protein>
    <recommendedName>
        <fullName evidence="3">Pheromone-binding protein-related protein 2</fullName>
    </recommendedName>
</protein>
<dbReference type="EMBL" id="GDHC01011946">
    <property type="protein sequence ID" value="JAQ06683.1"/>
    <property type="molecule type" value="Transcribed_RNA"/>
</dbReference>